<feature type="region of interest" description="Disordered" evidence="2">
    <location>
        <begin position="19"/>
        <end position="81"/>
    </location>
</feature>
<dbReference type="AlphaFoldDB" id="A0A834HYA2"/>
<evidence type="ECO:0000259" key="3">
    <source>
        <dbReference type="Pfam" id="PF18201"/>
    </source>
</evidence>
<dbReference type="GO" id="GO:0005737">
    <property type="term" value="C:cytoplasm"/>
    <property type="evidence" value="ECO:0007669"/>
    <property type="project" value="TreeGrafter"/>
</dbReference>
<dbReference type="PANTHER" id="PTHR21083:SF0">
    <property type="entry name" value="DYNEIN AXONEMAL ASSEMBLY FACTOR 6"/>
    <property type="match status" value="1"/>
</dbReference>
<evidence type="ECO:0000313" key="4">
    <source>
        <dbReference type="EMBL" id="KAF7269363.1"/>
    </source>
</evidence>
<dbReference type="InterPro" id="IPR041442">
    <property type="entry name" value="PIH1D1/2/3_CS-like"/>
</dbReference>
<gene>
    <name evidence="4" type="ORF">GWI33_017616</name>
</gene>
<evidence type="ECO:0000256" key="2">
    <source>
        <dbReference type="SAM" id="MobiDB-lite"/>
    </source>
</evidence>
<dbReference type="Proteomes" id="UP000625711">
    <property type="component" value="Unassembled WGS sequence"/>
</dbReference>
<sequence length="189" mass="21544">MASNICDIEKLVELFNTCSNEEQDDEEPNNTANCNSSQRPNQKKNISPYSKIDGSETREIADVDSDEVYDENGDKTDHRSDWKQCPKWDVSYRQSVSATDVFLGMGFKTPSTSSCENMIVTIRLPGEKRQNIDLKIEAEKLVLVSPKYFLDMNLPHPVDPKKGNAEFDAKEEKLTITLNMDRELDLLNF</sequence>
<comment type="similarity">
    <text evidence="1">Belongs to the PIH1 family.</text>
</comment>
<accession>A0A834HYA2</accession>
<dbReference type="InterPro" id="IPR008978">
    <property type="entry name" value="HSP20-like_chaperone"/>
</dbReference>
<dbReference type="GO" id="GO:0070286">
    <property type="term" value="P:axonemal dynein complex assembly"/>
    <property type="evidence" value="ECO:0007669"/>
    <property type="project" value="InterPro"/>
</dbReference>
<dbReference type="GO" id="GO:0051087">
    <property type="term" value="F:protein-folding chaperone binding"/>
    <property type="evidence" value="ECO:0007669"/>
    <property type="project" value="InterPro"/>
</dbReference>
<dbReference type="SUPFAM" id="SSF49764">
    <property type="entry name" value="HSP20-like chaperones"/>
    <property type="match status" value="1"/>
</dbReference>
<evidence type="ECO:0000313" key="5">
    <source>
        <dbReference type="Proteomes" id="UP000625711"/>
    </source>
</evidence>
<protein>
    <recommendedName>
        <fullName evidence="3">PIH1D1/2/3 CS-like domain-containing protein</fullName>
    </recommendedName>
</protein>
<dbReference type="GO" id="GO:0045505">
    <property type="term" value="F:dynein intermediate chain binding"/>
    <property type="evidence" value="ECO:0007669"/>
    <property type="project" value="TreeGrafter"/>
</dbReference>
<reference evidence="4" key="1">
    <citation type="submission" date="2020-08" db="EMBL/GenBank/DDBJ databases">
        <title>Genome sequencing and assembly of the red palm weevil Rhynchophorus ferrugineus.</title>
        <authorList>
            <person name="Dias G.B."/>
            <person name="Bergman C.M."/>
            <person name="Manee M."/>
        </authorList>
    </citation>
    <scope>NUCLEOTIDE SEQUENCE</scope>
    <source>
        <strain evidence="4">AA-2017</strain>
        <tissue evidence="4">Whole larva</tissue>
    </source>
</reference>
<dbReference type="Gene3D" id="2.60.40.790">
    <property type="match status" value="1"/>
</dbReference>
<organism evidence="4 5">
    <name type="scientific">Rhynchophorus ferrugineus</name>
    <name type="common">Red palm weevil</name>
    <name type="synonym">Curculio ferrugineus</name>
    <dbReference type="NCBI Taxonomy" id="354439"/>
    <lineage>
        <taxon>Eukaryota</taxon>
        <taxon>Metazoa</taxon>
        <taxon>Ecdysozoa</taxon>
        <taxon>Arthropoda</taxon>
        <taxon>Hexapoda</taxon>
        <taxon>Insecta</taxon>
        <taxon>Pterygota</taxon>
        <taxon>Neoptera</taxon>
        <taxon>Endopterygota</taxon>
        <taxon>Coleoptera</taxon>
        <taxon>Polyphaga</taxon>
        <taxon>Cucujiformia</taxon>
        <taxon>Curculionidae</taxon>
        <taxon>Dryophthorinae</taxon>
        <taxon>Rhynchophorus</taxon>
    </lineage>
</organism>
<dbReference type="CDD" id="cd00298">
    <property type="entry name" value="ACD_sHsps_p23-like"/>
    <property type="match status" value="1"/>
</dbReference>
<dbReference type="OrthoDB" id="25887at2759"/>
<dbReference type="InterPro" id="IPR026697">
    <property type="entry name" value="DNAAF6"/>
</dbReference>
<proteinExistence type="inferred from homology"/>
<feature type="domain" description="PIH1D1/2/3 CS-like" evidence="3">
    <location>
        <begin position="86"/>
        <end position="179"/>
    </location>
</feature>
<evidence type="ECO:0000256" key="1">
    <source>
        <dbReference type="ARBA" id="ARBA00008511"/>
    </source>
</evidence>
<dbReference type="Pfam" id="PF18201">
    <property type="entry name" value="PIH1_CS"/>
    <property type="match status" value="1"/>
</dbReference>
<comment type="caution">
    <text evidence="4">The sequence shown here is derived from an EMBL/GenBank/DDBJ whole genome shotgun (WGS) entry which is preliminary data.</text>
</comment>
<feature type="compositionally biased region" description="Basic and acidic residues" evidence="2">
    <location>
        <begin position="72"/>
        <end position="81"/>
    </location>
</feature>
<feature type="compositionally biased region" description="Polar residues" evidence="2">
    <location>
        <begin position="29"/>
        <end position="48"/>
    </location>
</feature>
<name>A0A834HYA2_RHYFE</name>
<keyword evidence="5" id="KW-1185">Reference proteome</keyword>
<dbReference type="EMBL" id="JAACXV010014237">
    <property type="protein sequence ID" value="KAF7269363.1"/>
    <property type="molecule type" value="Genomic_DNA"/>
</dbReference>
<feature type="compositionally biased region" description="Acidic residues" evidence="2">
    <location>
        <begin position="62"/>
        <end position="71"/>
    </location>
</feature>
<dbReference type="PANTHER" id="PTHR21083">
    <property type="entry name" value="TWISTER"/>
    <property type="match status" value="1"/>
</dbReference>